<gene>
    <name evidence="2" type="ORF">PTTG_00937</name>
</gene>
<organism evidence="2">
    <name type="scientific">Puccinia triticina (isolate 1-1 / race 1 (BBBD))</name>
    <name type="common">Brown leaf rust fungus</name>
    <dbReference type="NCBI Taxonomy" id="630390"/>
    <lineage>
        <taxon>Eukaryota</taxon>
        <taxon>Fungi</taxon>
        <taxon>Dikarya</taxon>
        <taxon>Basidiomycota</taxon>
        <taxon>Pucciniomycotina</taxon>
        <taxon>Pucciniomycetes</taxon>
        <taxon>Pucciniales</taxon>
        <taxon>Pucciniaceae</taxon>
        <taxon>Puccinia</taxon>
    </lineage>
</organism>
<reference evidence="3" key="4">
    <citation type="submission" date="2025-05" db="UniProtKB">
        <authorList>
            <consortium name="EnsemblFungi"/>
        </authorList>
    </citation>
    <scope>IDENTIFICATION</scope>
    <source>
        <strain evidence="3">isolate 1-1 / race 1 (BBBD)</strain>
    </source>
</reference>
<dbReference type="VEuPathDB" id="FungiDB:PTTG_00937"/>
<dbReference type="Proteomes" id="UP000005240">
    <property type="component" value="Unassembled WGS sequence"/>
</dbReference>
<dbReference type="InterPro" id="IPR023674">
    <property type="entry name" value="Ribosomal_uL1-like"/>
</dbReference>
<evidence type="ECO:0000313" key="4">
    <source>
        <dbReference type="Proteomes" id="UP000005240"/>
    </source>
</evidence>
<proteinExistence type="predicted"/>
<dbReference type="Gene3D" id="3.40.50.790">
    <property type="match status" value="1"/>
</dbReference>
<feature type="compositionally biased region" description="Low complexity" evidence="1">
    <location>
        <begin position="20"/>
        <end position="31"/>
    </location>
</feature>
<reference evidence="2" key="2">
    <citation type="submission" date="2016-05" db="EMBL/GenBank/DDBJ databases">
        <title>Comparative analysis highlights variable genome content of wheat rusts and divergence of the mating loci.</title>
        <authorList>
            <person name="Cuomo C.A."/>
            <person name="Bakkeren G."/>
            <person name="Szabo L."/>
            <person name="Khalil H."/>
            <person name="Joly D."/>
            <person name="Goldberg J."/>
            <person name="Young S."/>
            <person name="Zeng Q."/>
            <person name="Fellers J."/>
        </authorList>
    </citation>
    <scope>NUCLEOTIDE SEQUENCE [LARGE SCALE GENOMIC DNA]</scope>
    <source>
        <strain evidence="2">1-1 BBBD Race 1</strain>
    </source>
</reference>
<sequence>MAKKSLKRTSDALTEKSKDSPTTTATTTTSTKKAKKIKSTDTTTTTTKTTATKKEEPKEEDEVLSTKVPFVKRSQVEKAIKALVDYSQKTVEKNVDQGELFADQAASNEHFLNLVISLKRITPRPKHKPIKITLSHPLYDPRISPVCLIVKDPQREYKDLLEEKKVHFIAKVIGIEKLKGKHSSYEARRLLLSNHALFLADERVMGTLPGLLGAKFFKTNKLPIPVDVTNGDKLKAELERTIGNTTLRIGSGSCLTIKFADLSRHSSDQIRDNIVDTLGQLGKKIPLGGWNNIQAVHLKTGTSASLPLWLAPLDDSENGRFNIKHTEDETARIQAAHERSEAKKEKKQIKISNKLDKILPV</sequence>
<evidence type="ECO:0008006" key="5">
    <source>
        <dbReference type="Google" id="ProtNLM"/>
    </source>
</evidence>
<dbReference type="AlphaFoldDB" id="A0A180GUN9"/>
<dbReference type="InterPro" id="IPR028364">
    <property type="entry name" value="Ribosomal_uL1/biogenesis"/>
</dbReference>
<dbReference type="STRING" id="630390.A0A180GUN9"/>
<evidence type="ECO:0000256" key="1">
    <source>
        <dbReference type="SAM" id="MobiDB-lite"/>
    </source>
</evidence>
<dbReference type="SUPFAM" id="SSF56808">
    <property type="entry name" value="Ribosomal protein L1"/>
    <property type="match status" value="1"/>
</dbReference>
<feature type="region of interest" description="Disordered" evidence="1">
    <location>
        <begin position="1"/>
        <end position="64"/>
    </location>
</feature>
<keyword evidence="4" id="KW-1185">Reference proteome</keyword>
<dbReference type="Pfam" id="PF00687">
    <property type="entry name" value="Ribosomal_L1"/>
    <property type="match status" value="1"/>
</dbReference>
<evidence type="ECO:0000313" key="3">
    <source>
        <dbReference type="EnsemblFungi" id="PTTG_00937-t43_1-p1"/>
    </source>
</evidence>
<dbReference type="EMBL" id="ADAS02000019">
    <property type="protein sequence ID" value="OAV96475.1"/>
    <property type="molecule type" value="Genomic_DNA"/>
</dbReference>
<name>A0A180GUN9_PUCT1</name>
<dbReference type="InterPro" id="IPR016095">
    <property type="entry name" value="Ribosomal_uL1_3-a/b-sand"/>
</dbReference>
<reference evidence="2" key="1">
    <citation type="submission" date="2009-11" db="EMBL/GenBank/DDBJ databases">
        <authorList>
            <consortium name="The Broad Institute Genome Sequencing Platform"/>
            <person name="Ward D."/>
            <person name="Feldgarden M."/>
            <person name="Earl A."/>
            <person name="Young S.K."/>
            <person name="Zeng Q."/>
            <person name="Koehrsen M."/>
            <person name="Alvarado L."/>
            <person name="Berlin A."/>
            <person name="Bochicchio J."/>
            <person name="Borenstein D."/>
            <person name="Chapman S.B."/>
            <person name="Chen Z."/>
            <person name="Engels R."/>
            <person name="Freedman E."/>
            <person name="Gellesch M."/>
            <person name="Goldberg J."/>
            <person name="Griggs A."/>
            <person name="Gujja S."/>
            <person name="Heilman E."/>
            <person name="Heiman D."/>
            <person name="Hepburn T."/>
            <person name="Howarth C."/>
            <person name="Jen D."/>
            <person name="Larson L."/>
            <person name="Lewis B."/>
            <person name="Mehta T."/>
            <person name="Park D."/>
            <person name="Pearson M."/>
            <person name="Roberts A."/>
            <person name="Saif S."/>
            <person name="Shea T."/>
            <person name="Shenoy N."/>
            <person name="Sisk P."/>
            <person name="Stolte C."/>
            <person name="Sykes S."/>
            <person name="Thomson T."/>
            <person name="Walk T."/>
            <person name="White J."/>
            <person name="Yandava C."/>
            <person name="Izard J."/>
            <person name="Baranova O.V."/>
            <person name="Blanton J.M."/>
            <person name="Tanner A.C."/>
            <person name="Dewhirst F.E."/>
            <person name="Haas B."/>
            <person name="Nusbaum C."/>
            <person name="Birren B."/>
        </authorList>
    </citation>
    <scope>NUCLEOTIDE SEQUENCE [LARGE SCALE GENOMIC DNA]</scope>
    <source>
        <strain evidence="2">1-1 BBBD Race 1</strain>
    </source>
</reference>
<feature type="compositionally biased region" description="Low complexity" evidence="1">
    <location>
        <begin position="40"/>
        <end position="50"/>
    </location>
</feature>
<protein>
    <recommendedName>
        <fullName evidence="5">Ribosomal protein L1</fullName>
    </recommendedName>
</protein>
<dbReference type="CDD" id="cd00403">
    <property type="entry name" value="Ribosomal_L1"/>
    <property type="match status" value="1"/>
</dbReference>
<accession>A0A180GUN9</accession>
<dbReference type="OrthoDB" id="10251727at2759"/>
<feature type="compositionally biased region" description="Basic and acidic residues" evidence="1">
    <location>
        <begin position="8"/>
        <end position="19"/>
    </location>
</feature>
<evidence type="ECO:0000313" key="2">
    <source>
        <dbReference type="EMBL" id="OAV96475.1"/>
    </source>
</evidence>
<reference evidence="3 4" key="3">
    <citation type="journal article" date="2017" name="G3 (Bethesda)">
        <title>Comparative analysis highlights variable genome content of wheat rusts and divergence of the mating loci.</title>
        <authorList>
            <person name="Cuomo C.A."/>
            <person name="Bakkeren G."/>
            <person name="Khalil H.B."/>
            <person name="Panwar V."/>
            <person name="Joly D."/>
            <person name="Linning R."/>
            <person name="Sakthikumar S."/>
            <person name="Song X."/>
            <person name="Adiconis X."/>
            <person name="Fan L."/>
            <person name="Goldberg J.M."/>
            <person name="Levin J.Z."/>
            <person name="Young S."/>
            <person name="Zeng Q."/>
            <person name="Anikster Y."/>
            <person name="Bruce M."/>
            <person name="Wang M."/>
            <person name="Yin C."/>
            <person name="McCallum B."/>
            <person name="Szabo L.J."/>
            <person name="Hulbert S."/>
            <person name="Chen X."/>
            <person name="Fellers J.P."/>
        </authorList>
    </citation>
    <scope>NUCLEOTIDE SEQUENCE</scope>
    <source>
        <strain evidence="4">Isolate 1-1 / race 1 (BBBD)</strain>
        <strain evidence="3">isolate 1-1 / race 1 (BBBD)</strain>
    </source>
</reference>
<dbReference type="EnsemblFungi" id="PTTG_00937-t43_1">
    <property type="protein sequence ID" value="PTTG_00937-t43_1-p1"/>
    <property type="gene ID" value="PTTG_00937"/>
</dbReference>